<dbReference type="Gene3D" id="1.10.238.10">
    <property type="entry name" value="EF-hand"/>
    <property type="match status" value="2"/>
</dbReference>
<comment type="caution">
    <text evidence="6">The sequence shown here is derived from an EMBL/GenBank/DDBJ whole genome shotgun (WGS) entry which is preliminary data.</text>
</comment>
<dbReference type="SMART" id="SM00054">
    <property type="entry name" value="EFh"/>
    <property type="match status" value="3"/>
</dbReference>
<evidence type="ECO:0000256" key="1">
    <source>
        <dbReference type="ARBA" id="ARBA00020786"/>
    </source>
</evidence>
<evidence type="ECO:0000313" key="7">
    <source>
        <dbReference type="Proteomes" id="UP000005426"/>
    </source>
</evidence>
<dbReference type="PANTHER" id="PTHR23048">
    <property type="entry name" value="MYOSIN LIGHT CHAIN 1, 3"/>
    <property type="match status" value="1"/>
</dbReference>
<dbReference type="CDD" id="cd00051">
    <property type="entry name" value="EFh"/>
    <property type="match status" value="2"/>
</dbReference>
<dbReference type="InterPro" id="IPR011992">
    <property type="entry name" value="EF-hand-dom_pair"/>
</dbReference>
<name>G9NJ31_HYPAI</name>
<dbReference type="EMBL" id="ABDG02000017">
    <property type="protein sequence ID" value="EHK49375.1"/>
    <property type="molecule type" value="Genomic_DNA"/>
</dbReference>
<gene>
    <name evidence="6" type="ORF">TRIATDRAFT_213443</name>
</gene>
<feature type="compositionally biased region" description="Basic and acidic residues" evidence="4">
    <location>
        <begin position="31"/>
        <end position="54"/>
    </location>
</feature>
<evidence type="ECO:0000259" key="5">
    <source>
        <dbReference type="PROSITE" id="PS50222"/>
    </source>
</evidence>
<organism evidence="6 7">
    <name type="scientific">Hypocrea atroviridis (strain ATCC 20476 / IMI 206040)</name>
    <name type="common">Trichoderma atroviride</name>
    <dbReference type="NCBI Taxonomy" id="452589"/>
    <lineage>
        <taxon>Eukaryota</taxon>
        <taxon>Fungi</taxon>
        <taxon>Dikarya</taxon>
        <taxon>Ascomycota</taxon>
        <taxon>Pezizomycotina</taxon>
        <taxon>Sordariomycetes</taxon>
        <taxon>Hypocreomycetidae</taxon>
        <taxon>Hypocreales</taxon>
        <taxon>Hypocreaceae</taxon>
        <taxon>Trichoderma</taxon>
    </lineage>
</organism>
<feature type="domain" description="EF-hand" evidence="5">
    <location>
        <begin position="152"/>
        <end position="185"/>
    </location>
</feature>
<dbReference type="PROSITE" id="PS50222">
    <property type="entry name" value="EF_HAND_2"/>
    <property type="match status" value="3"/>
</dbReference>
<proteinExistence type="predicted"/>
<dbReference type="OrthoDB" id="26525at2759"/>
<accession>G9NJ31</accession>
<dbReference type="Pfam" id="PF13499">
    <property type="entry name" value="EF-hand_7"/>
    <property type="match status" value="2"/>
</dbReference>
<evidence type="ECO:0000313" key="6">
    <source>
        <dbReference type="EMBL" id="EHK49375.1"/>
    </source>
</evidence>
<dbReference type="eggNOG" id="KOG0027">
    <property type="taxonomic scope" value="Eukaryota"/>
</dbReference>
<feature type="domain" description="EF-hand" evidence="5">
    <location>
        <begin position="80"/>
        <end position="115"/>
    </location>
</feature>
<feature type="compositionally biased region" description="Basic and acidic residues" evidence="4">
    <location>
        <begin position="1"/>
        <end position="23"/>
    </location>
</feature>
<dbReference type="AlphaFoldDB" id="G9NJ31"/>
<dbReference type="FunFam" id="1.10.238.10:FF:000001">
    <property type="entry name" value="Calmodulin 1"/>
    <property type="match status" value="1"/>
</dbReference>
<evidence type="ECO:0000256" key="3">
    <source>
        <dbReference type="ARBA" id="ARBA00022837"/>
    </source>
</evidence>
<feature type="domain" description="EF-hand" evidence="5">
    <location>
        <begin position="116"/>
        <end position="151"/>
    </location>
</feature>
<dbReference type="STRING" id="452589.G9NJ31"/>
<dbReference type="InterPro" id="IPR018247">
    <property type="entry name" value="EF_Hand_1_Ca_BS"/>
</dbReference>
<keyword evidence="7" id="KW-1185">Reference proteome</keyword>
<keyword evidence="3" id="KW-0106">Calcium</keyword>
<dbReference type="Proteomes" id="UP000005426">
    <property type="component" value="Unassembled WGS sequence"/>
</dbReference>
<dbReference type="GO" id="GO:0005509">
    <property type="term" value="F:calcium ion binding"/>
    <property type="evidence" value="ECO:0007669"/>
    <property type="project" value="InterPro"/>
</dbReference>
<dbReference type="SUPFAM" id="SSF47473">
    <property type="entry name" value="EF-hand"/>
    <property type="match status" value="1"/>
</dbReference>
<dbReference type="PROSITE" id="PS00018">
    <property type="entry name" value="EF_HAND_1"/>
    <property type="match status" value="2"/>
</dbReference>
<dbReference type="PANTHER" id="PTHR23048:SF0">
    <property type="entry name" value="CALMODULIN LIKE 3"/>
    <property type="match status" value="1"/>
</dbReference>
<reference evidence="6 7" key="1">
    <citation type="journal article" date="2011" name="Genome Biol.">
        <title>Comparative genome sequence analysis underscores mycoparasitism as the ancestral life style of Trichoderma.</title>
        <authorList>
            <person name="Kubicek C.P."/>
            <person name="Herrera-Estrella A."/>
            <person name="Seidl-Seiboth V."/>
            <person name="Martinez D.A."/>
            <person name="Druzhinina I.S."/>
            <person name="Thon M."/>
            <person name="Zeilinger S."/>
            <person name="Casas-Flores S."/>
            <person name="Horwitz B.A."/>
            <person name="Mukherjee P.K."/>
            <person name="Mukherjee M."/>
            <person name="Kredics L."/>
            <person name="Alcaraz L.D."/>
            <person name="Aerts A."/>
            <person name="Antal Z."/>
            <person name="Atanasova L."/>
            <person name="Cervantes-Badillo M.G."/>
            <person name="Challacombe J."/>
            <person name="Chertkov O."/>
            <person name="McCluskey K."/>
            <person name="Coulpier F."/>
            <person name="Deshpande N."/>
            <person name="von Doehren H."/>
            <person name="Ebbole D.J."/>
            <person name="Esquivel-Naranjo E.U."/>
            <person name="Fekete E."/>
            <person name="Flipphi M."/>
            <person name="Glaser F."/>
            <person name="Gomez-Rodriguez E.Y."/>
            <person name="Gruber S."/>
            <person name="Han C."/>
            <person name="Henrissat B."/>
            <person name="Hermosa R."/>
            <person name="Hernandez-Onate M."/>
            <person name="Karaffa L."/>
            <person name="Kosti I."/>
            <person name="Le Crom S."/>
            <person name="Lindquist E."/>
            <person name="Lucas S."/>
            <person name="Luebeck M."/>
            <person name="Luebeck P.S."/>
            <person name="Margeot A."/>
            <person name="Metz B."/>
            <person name="Misra M."/>
            <person name="Nevalainen H."/>
            <person name="Omann M."/>
            <person name="Packer N."/>
            <person name="Perrone G."/>
            <person name="Uresti-Rivera E.E."/>
            <person name="Salamov A."/>
            <person name="Schmoll M."/>
            <person name="Seiboth B."/>
            <person name="Shapiro H."/>
            <person name="Sukno S."/>
            <person name="Tamayo-Ramos J.A."/>
            <person name="Tisch D."/>
            <person name="Wiest A."/>
            <person name="Wilkinson H.H."/>
            <person name="Zhang M."/>
            <person name="Coutinho P.M."/>
            <person name="Kenerley C.M."/>
            <person name="Monte E."/>
            <person name="Baker S.E."/>
            <person name="Grigoriev I.V."/>
        </authorList>
    </citation>
    <scope>NUCLEOTIDE SEQUENCE [LARGE SCALE GENOMIC DNA]</scope>
    <source>
        <strain evidence="7">ATCC 20476 / IMI 206040</strain>
    </source>
</reference>
<protein>
    <recommendedName>
        <fullName evidence="1">Calmodulin</fullName>
    </recommendedName>
</protein>
<keyword evidence="2" id="KW-0677">Repeat</keyword>
<dbReference type="InterPro" id="IPR002048">
    <property type="entry name" value="EF_hand_dom"/>
</dbReference>
<evidence type="ECO:0000256" key="4">
    <source>
        <dbReference type="SAM" id="MobiDB-lite"/>
    </source>
</evidence>
<feature type="region of interest" description="Disordered" evidence="4">
    <location>
        <begin position="1"/>
        <end position="54"/>
    </location>
</feature>
<dbReference type="HOGENOM" id="CLU_061288_2_5_1"/>
<evidence type="ECO:0000256" key="2">
    <source>
        <dbReference type="ARBA" id="ARBA00022737"/>
    </source>
</evidence>
<dbReference type="GO" id="GO:0016460">
    <property type="term" value="C:myosin II complex"/>
    <property type="evidence" value="ECO:0007669"/>
    <property type="project" value="TreeGrafter"/>
</dbReference>
<dbReference type="InterPro" id="IPR050230">
    <property type="entry name" value="CALM/Myosin/TropC-like"/>
</dbReference>
<sequence>MALGPLERRKPEPEPRPEPKQEPEPGPVNPKPDRSRRPQQHLSKEEMADAKEKFSLISRNGEYITSKDMAALFRTMDQPKSDPEIQQMIDEVDTTGRGVVDFEDFLSMEKPDQLPDSEQELREAFRVFDMNDDGFISPEELHDCLRQLGERLTDDEVDEMIREADLDGDGKIDYHEFVQMMRGAT</sequence>